<dbReference type="InterPro" id="IPR016024">
    <property type="entry name" value="ARM-type_fold"/>
</dbReference>
<dbReference type="GeneID" id="118270321"/>
<keyword evidence="2" id="KW-1185">Reference proteome</keyword>
<evidence type="ECO:0000256" key="1">
    <source>
        <dbReference type="SAM" id="SignalP"/>
    </source>
</evidence>
<name>A0A9R0D6G1_SPOFR</name>
<gene>
    <name evidence="3" type="primary">LOC118270321</name>
</gene>
<feature type="chain" id="PRO_5040267658" evidence="1">
    <location>
        <begin position="26"/>
        <end position="372"/>
    </location>
</feature>
<dbReference type="AlphaFoldDB" id="A0A9R0D6G1"/>
<organism evidence="2 3">
    <name type="scientific">Spodoptera frugiperda</name>
    <name type="common">Fall armyworm</name>
    <dbReference type="NCBI Taxonomy" id="7108"/>
    <lineage>
        <taxon>Eukaryota</taxon>
        <taxon>Metazoa</taxon>
        <taxon>Ecdysozoa</taxon>
        <taxon>Arthropoda</taxon>
        <taxon>Hexapoda</taxon>
        <taxon>Insecta</taxon>
        <taxon>Pterygota</taxon>
        <taxon>Neoptera</taxon>
        <taxon>Endopterygota</taxon>
        <taxon>Lepidoptera</taxon>
        <taxon>Glossata</taxon>
        <taxon>Ditrysia</taxon>
        <taxon>Noctuoidea</taxon>
        <taxon>Noctuidae</taxon>
        <taxon>Amphipyrinae</taxon>
        <taxon>Spodoptera</taxon>
    </lineage>
</organism>
<evidence type="ECO:0000313" key="3">
    <source>
        <dbReference type="RefSeq" id="XP_035441752.2"/>
    </source>
</evidence>
<dbReference type="SUPFAM" id="SSF48371">
    <property type="entry name" value="ARM repeat"/>
    <property type="match status" value="1"/>
</dbReference>
<reference evidence="3" key="1">
    <citation type="submission" date="2025-08" db="UniProtKB">
        <authorList>
            <consortium name="RefSeq"/>
        </authorList>
    </citation>
    <scope>IDENTIFICATION</scope>
    <source>
        <tissue evidence="3">Whole larval tissue</tissue>
    </source>
</reference>
<protein>
    <submittedName>
        <fullName evidence="3">Uncharacterized protein LOC118270321</fullName>
    </submittedName>
</protein>
<sequence>MATAKMLRTQALFYVIAISLQIASGQRDRYNYREEDNLNDDYYNMIIPDLEEALQNLESFMATAEANNNEAAYENALDVLHSLVEYTRNSNNAYKFIKLKGIDRIIPMNLKSNNIKVRTRTLIFMKSLFDIAPTTMSASMPIVIVDKILDIFETDKMPLKSHAVDVLTYWLPGNPRVQARVMKLKGLVPFYDQVDKLDTHVIVSLVNLFTKVLQEHIRVRSDSQKHLVDNDQMKFYLRTGLLEYMSTETVCNGLLDILTKLWSSSSEEHGVLVVAFDLIKTIQPYCLTMYQTNERAKKLFADLSTFVNDADNQEFFDVYNLNVTDVALVVAGYMEKFNVPNIKDEMAGHSLLTTPKHNVSIQQIPQLIYSKV</sequence>
<dbReference type="Proteomes" id="UP000829999">
    <property type="component" value="Chromosome 13"/>
</dbReference>
<proteinExistence type="predicted"/>
<dbReference type="OrthoDB" id="7249705at2759"/>
<feature type="signal peptide" evidence="1">
    <location>
        <begin position="1"/>
        <end position="25"/>
    </location>
</feature>
<accession>A0A9R0D6G1</accession>
<dbReference type="RefSeq" id="XP_035441752.2">
    <property type="nucleotide sequence ID" value="XM_035585859.2"/>
</dbReference>
<keyword evidence="1" id="KW-0732">Signal</keyword>
<dbReference type="Gene3D" id="1.25.10.10">
    <property type="entry name" value="Leucine-rich Repeat Variant"/>
    <property type="match status" value="1"/>
</dbReference>
<evidence type="ECO:0000313" key="2">
    <source>
        <dbReference type="Proteomes" id="UP000829999"/>
    </source>
</evidence>
<dbReference type="InterPro" id="IPR011989">
    <property type="entry name" value="ARM-like"/>
</dbReference>